<gene>
    <name evidence="3" type="ORF">D9X91_15030</name>
</gene>
<dbReference type="OrthoDB" id="9799175at2"/>
<evidence type="ECO:0000313" key="3">
    <source>
        <dbReference type="EMBL" id="RLQ94378.1"/>
    </source>
</evidence>
<dbReference type="Proteomes" id="UP000276770">
    <property type="component" value="Unassembled WGS sequence"/>
</dbReference>
<dbReference type="CDD" id="cd00090">
    <property type="entry name" value="HTH_ARSR"/>
    <property type="match status" value="1"/>
</dbReference>
<keyword evidence="4" id="KW-1185">Reference proteome</keyword>
<keyword evidence="1" id="KW-0238">DNA-binding</keyword>
<dbReference type="SUPFAM" id="SSF46785">
    <property type="entry name" value="Winged helix' DNA-binding domain"/>
    <property type="match status" value="1"/>
</dbReference>
<dbReference type="GO" id="GO:0003700">
    <property type="term" value="F:DNA-binding transcription factor activity"/>
    <property type="evidence" value="ECO:0007669"/>
    <property type="project" value="InterPro"/>
</dbReference>
<reference evidence="3 4" key="1">
    <citation type="submission" date="2018-10" db="EMBL/GenBank/DDBJ databases">
        <title>Falsibacillus sp. genome draft.</title>
        <authorList>
            <person name="Shi S."/>
        </authorList>
    </citation>
    <scope>NUCLEOTIDE SEQUENCE [LARGE SCALE GENOMIC DNA]</scope>
    <source>
        <strain evidence="3 4">GY 10110</strain>
    </source>
</reference>
<dbReference type="Pfam" id="PF12840">
    <property type="entry name" value="HTH_20"/>
    <property type="match status" value="1"/>
</dbReference>
<comment type="caution">
    <text evidence="3">The sequence shown here is derived from an EMBL/GenBank/DDBJ whole genome shotgun (WGS) entry which is preliminary data.</text>
</comment>
<dbReference type="PROSITE" id="PS50987">
    <property type="entry name" value="HTH_ARSR_2"/>
    <property type="match status" value="1"/>
</dbReference>
<evidence type="ECO:0000259" key="2">
    <source>
        <dbReference type="PROSITE" id="PS50987"/>
    </source>
</evidence>
<dbReference type="InterPro" id="IPR036390">
    <property type="entry name" value="WH_DNA-bd_sf"/>
</dbReference>
<dbReference type="InterPro" id="IPR001845">
    <property type="entry name" value="HTH_ArsR_DNA-bd_dom"/>
</dbReference>
<dbReference type="PANTHER" id="PTHR38600:SF1">
    <property type="entry name" value="TRANSCRIPTIONAL REGULATORY PROTEIN"/>
    <property type="match status" value="1"/>
</dbReference>
<evidence type="ECO:0000313" key="4">
    <source>
        <dbReference type="Proteomes" id="UP000276770"/>
    </source>
</evidence>
<feature type="domain" description="HTH arsR-type" evidence="2">
    <location>
        <begin position="1"/>
        <end position="88"/>
    </location>
</feature>
<dbReference type="AlphaFoldDB" id="A0A3L7JU47"/>
<dbReference type="NCBIfam" id="NF033788">
    <property type="entry name" value="HTH_metalloreg"/>
    <property type="match status" value="1"/>
</dbReference>
<dbReference type="EMBL" id="RCVZ01000010">
    <property type="protein sequence ID" value="RLQ94378.1"/>
    <property type="molecule type" value="Genomic_DNA"/>
</dbReference>
<dbReference type="InterPro" id="IPR036388">
    <property type="entry name" value="WH-like_DNA-bd_sf"/>
</dbReference>
<organism evidence="3 4">
    <name type="scientific">Falsibacillus albus</name>
    <dbReference type="NCBI Taxonomy" id="2478915"/>
    <lineage>
        <taxon>Bacteria</taxon>
        <taxon>Bacillati</taxon>
        <taxon>Bacillota</taxon>
        <taxon>Bacilli</taxon>
        <taxon>Bacillales</taxon>
        <taxon>Bacillaceae</taxon>
        <taxon>Falsibacillus</taxon>
    </lineage>
</organism>
<proteinExistence type="predicted"/>
<dbReference type="PRINTS" id="PR00778">
    <property type="entry name" value="HTHARSR"/>
</dbReference>
<dbReference type="SMART" id="SM00418">
    <property type="entry name" value="HTH_ARSR"/>
    <property type="match status" value="1"/>
</dbReference>
<sequence>MDKIFKALADKTRRQLLDRLYQQNGQTLNELCGHLEMSRQAVTKHLYLLEEAGLIIVEWKGRTKVHYLNAEPIAQIYDRWLSKYDQHRVAVLQELKSSLEGEKDE</sequence>
<dbReference type="InterPro" id="IPR011991">
    <property type="entry name" value="ArsR-like_HTH"/>
</dbReference>
<protein>
    <submittedName>
        <fullName evidence="3">ArsR family transcriptional regulator</fullName>
    </submittedName>
</protein>
<dbReference type="Gene3D" id="1.10.10.10">
    <property type="entry name" value="Winged helix-like DNA-binding domain superfamily/Winged helix DNA-binding domain"/>
    <property type="match status" value="1"/>
</dbReference>
<name>A0A3L7JU47_9BACI</name>
<dbReference type="PANTHER" id="PTHR38600">
    <property type="entry name" value="TRANSCRIPTIONAL REGULATORY PROTEIN"/>
    <property type="match status" value="1"/>
</dbReference>
<accession>A0A3L7JU47</accession>
<dbReference type="GO" id="GO:0003677">
    <property type="term" value="F:DNA binding"/>
    <property type="evidence" value="ECO:0007669"/>
    <property type="project" value="UniProtKB-KW"/>
</dbReference>
<evidence type="ECO:0000256" key="1">
    <source>
        <dbReference type="ARBA" id="ARBA00023125"/>
    </source>
</evidence>